<dbReference type="EMBL" id="LGRX02014075">
    <property type="protein sequence ID" value="KAK3265207.1"/>
    <property type="molecule type" value="Genomic_DNA"/>
</dbReference>
<dbReference type="AlphaFoldDB" id="A0AAE0FSH4"/>
<sequence length="242" mass="26512">MSKQKYLVDEEGEVSEKVKQCNETTGGGAEGKGKSYFFSASKVFLRLLSPTRGKVLKAIKQADVEGLKALHEAGEDVVGCVYENKLTALHKACDLGHTSVVSCLVDFGAKINAADQQLWTPLHFAVQETHHACLRVLLNAGADVNLRNRAGATALHMAVINKDTVSLALLIRFKANINSKTESGLTPVRLAKATDSEKCLWILEKVVKVEVMGKMMSREDKQSMLDQYLDAQMHDVLQDPNS</sequence>
<organism evidence="4 5">
    <name type="scientific">Cymbomonas tetramitiformis</name>
    <dbReference type="NCBI Taxonomy" id="36881"/>
    <lineage>
        <taxon>Eukaryota</taxon>
        <taxon>Viridiplantae</taxon>
        <taxon>Chlorophyta</taxon>
        <taxon>Pyramimonadophyceae</taxon>
        <taxon>Pyramimonadales</taxon>
        <taxon>Pyramimonadaceae</taxon>
        <taxon>Cymbomonas</taxon>
    </lineage>
</organism>
<evidence type="ECO:0000256" key="1">
    <source>
        <dbReference type="ARBA" id="ARBA00022737"/>
    </source>
</evidence>
<dbReference type="Gene3D" id="1.25.40.20">
    <property type="entry name" value="Ankyrin repeat-containing domain"/>
    <property type="match status" value="2"/>
</dbReference>
<dbReference type="PROSITE" id="PS50088">
    <property type="entry name" value="ANK_REPEAT"/>
    <property type="match status" value="3"/>
</dbReference>
<feature type="repeat" description="ANK" evidence="3">
    <location>
        <begin position="117"/>
        <end position="149"/>
    </location>
</feature>
<dbReference type="PANTHER" id="PTHR24171">
    <property type="entry name" value="ANKYRIN REPEAT DOMAIN-CONTAINING PROTEIN 39-RELATED"/>
    <property type="match status" value="1"/>
</dbReference>
<comment type="caution">
    <text evidence="4">The sequence shown here is derived from an EMBL/GenBank/DDBJ whole genome shotgun (WGS) entry which is preliminary data.</text>
</comment>
<dbReference type="GO" id="GO:0085020">
    <property type="term" value="P:protein K6-linked ubiquitination"/>
    <property type="evidence" value="ECO:0007669"/>
    <property type="project" value="TreeGrafter"/>
</dbReference>
<dbReference type="Pfam" id="PF00023">
    <property type="entry name" value="Ank"/>
    <property type="match status" value="1"/>
</dbReference>
<dbReference type="PANTHER" id="PTHR24171:SF8">
    <property type="entry name" value="BRCA1-ASSOCIATED RING DOMAIN PROTEIN 1"/>
    <property type="match status" value="1"/>
</dbReference>
<dbReference type="SUPFAM" id="SSF48403">
    <property type="entry name" value="Ankyrin repeat"/>
    <property type="match status" value="1"/>
</dbReference>
<keyword evidence="1" id="KW-0677">Repeat</keyword>
<proteinExistence type="predicted"/>
<reference evidence="4 5" key="1">
    <citation type="journal article" date="2015" name="Genome Biol. Evol.">
        <title>Comparative Genomics of a Bacterivorous Green Alga Reveals Evolutionary Causalities and Consequences of Phago-Mixotrophic Mode of Nutrition.</title>
        <authorList>
            <person name="Burns J.A."/>
            <person name="Paasch A."/>
            <person name="Narechania A."/>
            <person name="Kim E."/>
        </authorList>
    </citation>
    <scope>NUCLEOTIDE SEQUENCE [LARGE SCALE GENOMIC DNA]</scope>
    <source>
        <strain evidence="4 5">PLY_AMNH</strain>
    </source>
</reference>
<dbReference type="SMART" id="SM00248">
    <property type="entry name" value="ANK"/>
    <property type="match status" value="3"/>
</dbReference>
<dbReference type="Pfam" id="PF12796">
    <property type="entry name" value="Ank_2"/>
    <property type="match status" value="1"/>
</dbReference>
<dbReference type="PROSITE" id="PS50297">
    <property type="entry name" value="ANK_REP_REGION"/>
    <property type="match status" value="2"/>
</dbReference>
<dbReference type="InterPro" id="IPR002110">
    <property type="entry name" value="Ankyrin_rpt"/>
</dbReference>
<evidence type="ECO:0000313" key="5">
    <source>
        <dbReference type="Proteomes" id="UP001190700"/>
    </source>
</evidence>
<gene>
    <name evidence="4" type="ORF">CYMTET_26100</name>
</gene>
<protein>
    <submittedName>
        <fullName evidence="4">Uncharacterized protein</fullName>
    </submittedName>
</protein>
<keyword evidence="2 3" id="KW-0040">ANK repeat</keyword>
<accession>A0AAE0FSH4</accession>
<feature type="repeat" description="ANK" evidence="3">
    <location>
        <begin position="150"/>
        <end position="182"/>
    </location>
</feature>
<name>A0AAE0FSH4_9CHLO</name>
<dbReference type="InterPro" id="IPR036770">
    <property type="entry name" value="Ankyrin_rpt-contain_sf"/>
</dbReference>
<evidence type="ECO:0000313" key="4">
    <source>
        <dbReference type="EMBL" id="KAK3265207.1"/>
    </source>
</evidence>
<feature type="repeat" description="ANK" evidence="3">
    <location>
        <begin position="84"/>
        <end position="116"/>
    </location>
</feature>
<dbReference type="Proteomes" id="UP001190700">
    <property type="component" value="Unassembled WGS sequence"/>
</dbReference>
<keyword evidence="5" id="KW-1185">Reference proteome</keyword>
<evidence type="ECO:0000256" key="3">
    <source>
        <dbReference type="PROSITE-ProRule" id="PRU00023"/>
    </source>
</evidence>
<evidence type="ECO:0000256" key="2">
    <source>
        <dbReference type="ARBA" id="ARBA00023043"/>
    </source>
</evidence>
<dbReference type="GO" id="GO:0004842">
    <property type="term" value="F:ubiquitin-protein transferase activity"/>
    <property type="evidence" value="ECO:0007669"/>
    <property type="project" value="TreeGrafter"/>
</dbReference>